<dbReference type="InterPro" id="IPR036388">
    <property type="entry name" value="WH-like_DNA-bd_sf"/>
</dbReference>
<dbReference type="SMART" id="SM00419">
    <property type="entry name" value="HTH_CRP"/>
    <property type="match status" value="1"/>
</dbReference>
<dbReference type="InterPro" id="IPR012318">
    <property type="entry name" value="HTH_CRP"/>
</dbReference>
<proteinExistence type="predicted"/>
<dbReference type="OrthoDB" id="7584044at2"/>
<reference evidence="5 6" key="1">
    <citation type="submission" date="2016-10" db="EMBL/GenBank/DDBJ databases">
        <authorList>
            <person name="de Groot N.N."/>
        </authorList>
    </citation>
    <scope>NUCLEOTIDE SEQUENCE [LARGE SCALE GENOMIC DNA]</scope>
    <source>
        <strain evidence="5 6">DSM 19981</strain>
    </source>
</reference>
<evidence type="ECO:0000313" key="6">
    <source>
        <dbReference type="Proteomes" id="UP000199473"/>
    </source>
</evidence>
<keyword evidence="2" id="KW-0238">DNA-binding</keyword>
<evidence type="ECO:0000313" key="5">
    <source>
        <dbReference type="EMBL" id="SFK82876.1"/>
    </source>
</evidence>
<name>A0A1I4CS34_9PROT</name>
<dbReference type="SUPFAM" id="SSF51206">
    <property type="entry name" value="cAMP-binding domain-like"/>
    <property type="match status" value="1"/>
</dbReference>
<dbReference type="GO" id="GO:0006355">
    <property type="term" value="P:regulation of DNA-templated transcription"/>
    <property type="evidence" value="ECO:0007669"/>
    <property type="project" value="InterPro"/>
</dbReference>
<evidence type="ECO:0000256" key="1">
    <source>
        <dbReference type="ARBA" id="ARBA00023015"/>
    </source>
</evidence>
<evidence type="ECO:0000256" key="3">
    <source>
        <dbReference type="ARBA" id="ARBA00023163"/>
    </source>
</evidence>
<evidence type="ECO:0000259" key="4">
    <source>
        <dbReference type="PROSITE" id="PS51063"/>
    </source>
</evidence>
<accession>A0A1I4CS34</accession>
<dbReference type="InterPro" id="IPR036390">
    <property type="entry name" value="WH_DNA-bd_sf"/>
</dbReference>
<dbReference type="Proteomes" id="UP000199473">
    <property type="component" value="Unassembled WGS sequence"/>
</dbReference>
<keyword evidence="5" id="KW-0418">Kinase</keyword>
<dbReference type="Gene3D" id="2.60.120.10">
    <property type="entry name" value="Jelly Rolls"/>
    <property type="match status" value="1"/>
</dbReference>
<dbReference type="InterPro" id="IPR000595">
    <property type="entry name" value="cNMP-bd_dom"/>
</dbReference>
<dbReference type="AlphaFoldDB" id="A0A1I4CS34"/>
<sequence length="256" mass="27544">MAPAGCLIDGETMSRNASLTPLPGSCAACAVRPFALFRVVPQARVGEIAKVRSGVRLVRAAEAIHDSVFTLYAGWAFSWTATPDGRRQVLDFHLPGDLVERTEDGAEVEALTDASFCVLSRDRLCEFMGRDPGLAMSYAEGLTRDRARMRERLTSLGRRDAAGRVAHLLLELHGRLMRRGGADARGAAVPLKQAHLADALGLSVEHANRALAAMRKDGIATLNKGRLEILDREALEEMAGWSGPAQPGLLARPVAV</sequence>
<protein>
    <submittedName>
        <fullName evidence="5">cAMP-binding domain of CRP or a regulatory subunit of cAMP-dependent protein kinases</fullName>
    </submittedName>
</protein>
<dbReference type="PROSITE" id="PS51063">
    <property type="entry name" value="HTH_CRP_2"/>
    <property type="match status" value="1"/>
</dbReference>
<evidence type="ECO:0000256" key="2">
    <source>
        <dbReference type="ARBA" id="ARBA00023125"/>
    </source>
</evidence>
<keyword evidence="5" id="KW-0808">Transferase</keyword>
<dbReference type="EMBL" id="FOSQ01000008">
    <property type="protein sequence ID" value="SFK82876.1"/>
    <property type="molecule type" value="Genomic_DNA"/>
</dbReference>
<dbReference type="GO" id="GO:0016301">
    <property type="term" value="F:kinase activity"/>
    <property type="evidence" value="ECO:0007669"/>
    <property type="project" value="UniProtKB-KW"/>
</dbReference>
<gene>
    <name evidence="5" type="ORF">SAMN02745775_10863</name>
</gene>
<keyword evidence="3" id="KW-0804">Transcription</keyword>
<organism evidence="5 6">
    <name type="scientific">Falsiroseomonas stagni DSM 19981</name>
    <dbReference type="NCBI Taxonomy" id="1123062"/>
    <lineage>
        <taxon>Bacteria</taxon>
        <taxon>Pseudomonadati</taxon>
        <taxon>Pseudomonadota</taxon>
        <taxon>Alphaproteobacteria</taxon>
        <taxon>Acetobacterales</taxon>
        <taxon>Roseomonadaceae</taxon>
        <taxon>Falsiroseomonas</taxon>
    </lineage>
</organism>
<keyword evidence="6" id="KW-1185">Reference proteome</keyword>
<dbReference type="CDD" id="cd00038">
    <property type="entry name" value="CAP_ED"/>
    <property type="match status" value="1"/>
</dbReference>
<dbReference type="STRING" id="1123062.SAMN02745775_10863"/>
<dbReference type="GO" id="GO:0003677">
    <property type="term" value="F:DNA binding"/>
    <property type="evidence" value="ECO:0007669"/>
    <property type="project" value="UniProtKB-KW"/>
</dbReference>
<feature type="domain" description="HTH crp-type" evidence="4">
    <location>
        <begin position="159"/>
        <end position="233"/>
    </location>
</feature>
<keyword evidence="1" id="KW-0805">Transcription regulation</keyword>
<dbReference type="InterPro" id="IPR014710">
    <property type="entry name" value="RmlC-like_jellyroll"/>
</dbReference>
<dbReference type="Pfam" id="PF13545">
    <property type="entry name" value="HTH_Crp_2"/>
    <property type="match status" value="1"/>
</dbReference>
<dbReference type="InterPro" id="IPR018490">
    <property type="entry name" value="cNMP-bd_dom_sf"/>
</dbReference>
<dbReference type="Gene3D" id="1.10.10.10">
    <property type="entry name" value="Winged helix-like DNA-binding domain superfamily/Winged helix DNA-binding domain"/>
    <property type="match status" value="1"/>
</dbReference>
<dbReference type="SUPFAM" id="SSF46785">
    <property type="entry name" value="Winged helix' DNA-binding domain"/>
    <property type="match status" value="1"/>
</dbReference>